<sequence length="170" mass="19374">MEKSNKINQNDGVPSSSPGSSERKASSQKEREVLPPELQQHIGRVLCKDSNGKQDFGTVISYNNDTELFIIKYGEEFEDVDESEILKMLTTNNHHVEDLLRLELLMLISLMLSLFSTGFNRSAARMDTDPDEPKWVSQRASAGKKSQKNTSTDNYVPRASGSWKDDYYWY</sequence>
<name>A0ACB9PCI4_BAUVA</name>
<evidence type="ECO:0000313" key="1">
    <source>
        <dbReference type="EMBL" id="KAI4346061.1"/>
    </source>
</evidence>
<reference evidence="1 2" key="1">
    <citation type="journal article" date="2022" name="DNA Res.">
        <title>Chromosomal-level genome assembly of the orchid tree Bauhinia variegata (Leguminosae; Cercidoideae) supports the allotetraploid origin hypothesis of Bauhinia.</title>
        <authorList>
            <person name="Zhong Y."/>
            <person name="Chen Y."/>
            <person name="Zheng D."/>
            <person name="Pang J."/>
            <person name="Liu Y."/>
            <person name="Luo S."/>
            <person name="Meng S."/>
            <person name="Qian L."/>
            <person name="Wei D."/>
            <person name="Dai S."/>
            <person name="Zhou R."/>
        </authorList>
    </citation>
    <scope>NUCLEOTIDE SEQUENCE [LARGE SCALE GENOMIC DNA]</scope>
    <source>
        <strain evidence="1">BV-YZ2020</strain>
    </source>
</reference>
<evidence type="ECO:0000313" key="2">
    <source>
        <dbReference type="Proteomes" id="UP000828941"/>
    </source>
</evidence>
<dbReference type="EMBL" id="CM039430">
    <property type="protein sequence ID" value="KAI4346061.1"/>
    <property type="molecule type" value="Genomic_DNA"/>
</dbReference>
<comment type="caution">
    <text evidence="1">The sequence shown here is derived from an EMBL/GenBank/DDBJ whole genome shotgun (WGS) entry which is preliminary data.</text>
</comment>
<proteinExistence type="predicted"/>
<dbReference type="Proteomes" id="UP000828941">
    <property type="component" value="Chromosome 5"/>
</dbReference>
<organism evidence="1 2">
    <name type="scientific">Bauhinia variegata</name>
    <name type="common">Purple orchid tree</name>
    <name type="synonym">Phanera variegata</name>
    <dbReference type="NCBI Taxonomy" id="167791"/>
    <lineage>
        <taxon>Eukaryota</taxon>
        <taxon>Viridiplantae</taxon>
        <taxon>Streptophyta</taxon>
        <taxon>Embryophyta</taxon>
        <taxon>Tracheophyta</taxon>
        <taxon>Spermatophyta</taxon>
        <taxon>Magnoliopsida</taxon>
        <taxon>eudicotyledons</taxon>
        <taxon>Gunneridae</taxon>
        <taxon>Pentapetalae</taxon>
        <taxon>rosids</taxon>
        <taxon>fabids</taxon>
        <taxon>Fabales</taxon>
        <taxon>Fabaceae</taxon>
        <taxon>Cercidoideae</taxon>
        <taxon>Cercideae</taxon>
        <taxon>Bauhiniinae</taxon>
        <taxon>Bauhinia</taxon>
    </lineage>
</organism>
<keyword evidence="2" id="KW-1185">Reference proteome</keyword>
<accession>A0ACB9PCI4</accession>
<protein>
    <submittedName>
        <fullName evidence="1">Uncharacterized protein</fullName>
    </submittedName>
</protein>
<gene>
    <name evidence="1" type="ORF">L6164_013143</name>
</gene>